<feature type="compositionally biased region" description="Basic residues" evidence="3">
    <location>
        <begin position="65"/>
        <end position="84"/>
    </location>
</feature>
<evidence type="ECO:0000256" key="2">
    <source>
        <dbReference type="ARBA" id="ARBA00023242"/>
    </source>
</evidence>
<dbReference type="PANTHER" id="PTHR40621:SF6">
    <property type="entry name" value="AP-1-LIKE TRANSCRIPTION FACTOR YAP1-RELATED"/>
    <property type="match status" value="1"/>
</dbReference>
<evidence type="ECO:0000313" key="5">
    <source>
        <dbReference type="Proteomes" id="UP000223968"/>
    </source>
</evidence>
<feature type="region of interest" description="Disordered" evidence="3">
    <location>
        <begin position="1"/>
        <end position="86"/>
    </location>
</feature>
<keyword evidence="5" id="KW-1185">Reference proteome</keyword>
<dbReference type="PANTHER" id="PTHR40621">
    <property type="entry name" value="TRANSCRIPTION FACTOR KAPC-RELATED"/>
    <property type="match status" value="1"/>
</dbReference>
<dbReference type="EMBL" id="PDNB01000009">
    <property type="protein sequence ID" value="PGH17664.1"/>
    <property type="molecule type" value="Genomic_DNA"/>
</dbReference>
<accession>A0A2B7Y0S3</accession>
<dbReference type="CDD" id="cd14688">
    <property type="entry name" value="bZIP_YAP"/>
    <property type="match status" value="1"/>
</dbReference>
<dbReference type="GO" id="GO:0001228">
    <property type="term" value="F:DNA-binding transcription activator activity, RNA polymerase II-specific"/>
    <property type="evidence" value="ECO:0007669"/>
    <property type="project" value="TreeGrafter"/>
</dbReference>
<dbReference type="InterPro" id="IPR046347">
    <property type="entry name" value="bZIP_sf"/>
</dbReference>
<keyword evidence="2" id="KW-0539">Nucleus</keyword>
<evidence type="ECO:0000313" key="4">
    <source>
        <dbReference type="EMBL" id="PGH17664.1"/>
    </source>
</evidence>
<organism evidence="4 5">
    <name type="scientific">Helicocarpus griseus UAMH5409</name>
    <dbReference type="NCBI Taxonomy" id="1447875"/>
    <lineage>
        <taxon>Eukaryota</taxon>
        <taxon>Fungi</taxon>
        <taxon>Dikarya</taxon>
        <taxon>Ascomycota</taxon>
        <taxon>Pezizomycotina</taxon>
        <taxon>Eurotiomycetes</taxon>
        <taxon>Eurotiomycetidae</taxon>
        <taxon>Onygenales</taxon>
        <taxon>Ajellomycetaceae</taxon>
        <taxon>Helicocarpus</taxon>
    </lineage>
</organism>
<sequence length="378" mass="41674">MSGSVHKAPPGPPNNPYNDTLETLWKRAKQKLHLGSKQGSSGDNHEDSEEEEETGEPCNDPGKSAHSKRREQVRRAQRNHRQRKEKYIKTLERELLRLRDEATSVQIETYQVAEENSILRDIMLAHGIPFPLKGASMGAADQWLFSNPMATVSVVGSPGFGQRLQVSVSDVPGQLADVFPPGFGVPDSPTAEHPIISIVSNAKGIPPPQESAQPNITPPRDLNGAGLLPHSAEKLSHPYGLDATQVGVDFVLFMERCCLPHTHQPHDTDEPTGHALTVQAPLLTTAPPVLDDRTAWQVPAKELDRLFELSSALKIDGELVPVQAWMRIRQHPLFHKLDPAGLRRLSETLITGVRCFGFGATLEEEFFTMTMNEVFGSL</sequence>
<dbReference type="Proteomes" id="UP000223968">
    <property type="component" value="Unassembled WGS sequence"/>
</dbReference>
<dbReference type="SUPFAM" id="SSF57959">
    <property type="entry name" value="Leucine zipper domain"/>
    <property type="match status" value="1"/>
</dbReference>
<dbReference type="OrthoDB" id="2590011at2759"/>
<name>A0A2B7Y0S3_9EURO</name>
<protein>
    <recommendedName>
        <fullName evidence="6">BZIP domain-containing protein</fullName>
    </recommendedName>
</protein>
<dbReference type="Gene3D" id="1.20.5.170">
    <property type="match status" value="1"/>
</dbReference>
<dbReference type="GO" id="GO:0000976">
    <property type="term" value="F:transcription cis-regulatory region binding"/>
    <property type="evidence" value="ECO:0007669"/>
    <property type="project" value="InterPro"/>
</dbReference>
<evidence type="ECO:0000256" key="3">
    <source>
        <dbReference type="SAM" id="MobiDB-lite"/>
    </source>
</evidence>
<dbReference type="InterPro" id="IPR050936">
    <property type="entry name" value="AP-1-like"/>
</dbReference>
<dbReference type="GO" id="GO:0090575">
    <property type="term" value="C:RNA polymerase II transcription regulator complex"/>
    <property type="evidence" value="ECO:0007669"/>
    <property type="project" value="TreeGrafter"/>
</dbReference>
<dbReference type="AlphaFoldDB" id="A0A2B7Y0S3"/>
<comment type="caution">
    <text evidence="4">The sequence shown here is derived from an EMBL/GenBank/DDBJ whole genome shotgun (WGS) entry which is preliminary data.</text>
</comment>
<comment type="subcellular location">
    <subcellularLocation>
        <location evidence="1">Nucleus</location>
    </subcellularLocation>
</comment>
<feature type="compositionally biased region" description="Acidic residues" evidence="3">
    <location>
        <begin position="46"/>
        <end position="55"/>
    </location>
</feature>
<gene>
    <name evidence="4" type="ORF">AJ79_01026</name>
</gene>
<proteinExistence type="predicted"/>
<reference evidence="4 5" key="1">
    <citation type="submission" date="2017-10" db="EMBL/GenBank/DDBJ databases">
        <title>Comparative genomics in systemic dimorphic fungi from Ajellomycetaceae.</title>
        <authorList>
            <person name="Munoz J.F."/>
            <person name="Mcewen J.G."/>
            <person name="Clay O.K."/>
            <person name="Cuomo C.A."/>
        </authorList>
    </citation>
    <scope>NUCLEOTIDE SEQUENCE [LARGE SCALE GENOMIC DNA]</scope>
    <source>
        <strain evidence="4 5">UAMH5409</strain>
    </source>
</reference>
<evidence type="ECO:0008006" key="6">
    <source>
        <dbReference type="Google" id="ProtNLM"/>
    </source>
</evidence>
<evidence type="ECO:0000256" key="1">
    <source>
        <dbReference type="ARBA" id="ARBA00004123"/>
    </source>
</evidence>